<feature type="compositionally biased region" description="Basic and acidic residues" evidence="1">
    <location>
        <begin position="420"/>
        <end position="434"/>
    </location>
</feature>
<organism evidence="3 4">
    <name type="scientific">Petrolisthes cinctipes</name>
    <name type="common">Flat porcelain crab</name>
    <dbReference type="NCBI Taxonomy" id="88211"/>
    <lineage>
        <taxon>Eukaryota</taxon>
        <taxon>Metazoa</taxon>
        <taxon>Ecdysozoa</taxon>
        <taxon>Arthropoda</taxon>
        <taxon>Crustacea</taxon>
        <taxon>Multicrustacea</taxon>
        <taxon>Malacostraca</taxon>
        <taxon>Eumalacostraca</taxon>
        <taxon>Eucarida</taxon>
        <taxon>Decapoda</taxon>
        <taxon>Pleocyemata</taxon>
        <taxon>Anomura</taxon>
        <taxon>Galatheoidea</taxon>
        <taxon>Porcellanidae</taxon>
        <taxon>Petrolisthes</taxon>
    </lineage>
</organism>
<dbReference type="AlphaFoldDB" id="A0AAE1KGA7"/>
<feature type="region of interest" description="Disordered" evidence="1">
    <location>
        <begin position="1"/>
        <end position="115"/>
    </location>
</feature>
<proteinExistence type="predicted"/>
<feature type="compositionally biased region" description="Basic and acidic residues" evidence="1">
    <location>
        <begin position="323"/>
        <end position="336"/>
    </location>
</feature>
<sequence length="447" mass="48404">MIRTPPPSLPPLPLPPPPRPPTLHLPLIPPSTFTFPQLSPPPPSTPPIPPSPPLPLLPHSPPSPPFPSSTFPQLSPFSPPLSPPLPFPPLPPPPPSTPLPPLSPITPTSDPFPLSPIPPPTPHLHSLGANEMETLNINLIISKIPPIMIINGGDDEDGGDDDDDDDDELTLSGGKVGDGGAGLEKRPDGKYRQTGVVNIVLYVGLGLIALGLTITFVGMGEHGFKSKELRLIGPSLIGCGFLFCLLRLFFCSAPTCCPLCCGKSKPLDEKSLLSPSRETLADDATEEQQQQHAQRQQQRAAQLEGQQENQQQQQQQQLQQHQQQRENDVPHRLHTYDEDEPEEHEARRVTAKSVHRVQSTIPNLIEDECEDDAALGLHVEYMDEVSDVVTPRQRLGAGSLSCSRASSAQSRLSTASKLPRLPDIHSNGRPERGEIVLNPATLESGVE</sequence>
<evidence type="ECO:0000313" key="3">
    <source>
        <dbReference type="EMBL" id="KAK3872167.1"/>
    </source>
</evidence>
<gene>
    <name evidence="3" type="ORF">Pcinc_022735</name>
</gene>
<feature type="region of interest" description="Disordered" evidence="1">
    <location>
        <begin position="278"/>
        <end position="354"/>
    </location>
</feature>
<keyword evidence="2" id="KW-0812">Transmembrane</keyword>
<feature type="compositionally biased region" description="Pro residues" evidence="1">
    <location>
        <begin position="77"/>
        <end position="104"/>
    </location>
</feature>
<keyword evidence="2" id="KW-0472">Membrane</keyword>
<feature type="compositionally biased region" description="Low complexity" evidence="1">
    <location>
        <begin position="287"/>
        <end position="322"/>
    </location>
</feature>
<feature type="compositionally biased region" description="Pro residues" evidence="1">
    <location>
        <begin position="38"/>
        <end position="67"/>
    </location>
</feature>
<feature type="compositionally biased region" description="Pro residues" evidence="1">
    <location>
        <begin position="1"/>
        <end position="29"/>
    </location>
</feature>
<feature type="compositionally biased region" description="Acidic residues" evidence="1">
    <location>
        <begin position="153"/>
        <end position="169"/>
    </location>
</feature>
<keyword evidence="4" id="KW-1185">Reference proteome</keyword>
<reference evidence="3" key="1">
    <citation type="submission" date="2023-10" db="EMBL/GenBank/DDBJ databases">
        <title>Genome assemblies of two species of porcelain crab, Petrolisthes cinctipes and Petrolisthes manimaculis (Anomura: Porcellanidae).</title>
        <authorList>
            <person name="Angst P."/>
        </authorList>
    </citation>
    <scope>NUCLEOTIDE SEQUENCE</scope>
    <source>
        <strain evidence="3">PB745_01</strain>
        <tissue evidence="3">Gill</tissue>
    </source>
</reference>
<feature type="region of interest" description="Disordered" evidence="1">
    <location>
        <begin position="399"/>
        <end position="447"/>
    </location>
</feature>
<comment type="caution">
    <text evidence="3">The sequence shown here is derived from an EMBL/GenBank/DDBJ whole genome shotgun (WGS) entry which is preliminary data.</text>
</comment>
<feature type="region of interest" description="Disordered" evidence="1">
    <location>
        <begin position="151"/>
        <end position="188"/>
    </location>
</feature>
<dbReference type="Proteomes" id="UP001286313">
    <property type="component" value="Unassembled WGS sequence"/>
</dbReference>
<accession>A0AAE1KGA7</accession>
<keyword evidence="2" id="KW-1133">Transmembrane helix</keyword>
<feature type="compositionally biased region" description="Low complexity" evidence="1">
    <location>
        <begin position="399"/>
        <end position="416"/>
    </location>
</feature>
<feature type="transmembrane region" description="Helical" evidence="2">
    <location>
        <begin position="231"/>
        <end position="250"/>
    </location>
</feature>
<feature type="transmembrane region" description="Helical" evidence="2">
    <location>
        <begin position="199"/>
        <end position="219"/>
    </location>
</feature>
<name>A0AAE1KGA7_PETCI</name>
<protein>
    <submittedName>
        <fullName evidence="3">Uncharacterized protein</fullName>
    </submittedName>
</protein>
<evidence type="ECO:0000256" key="1">
    <source>
        <dbReference type="SAM" id="MobiDB-lite"/>
    </source>
</evidence>
<dbReference type="EMBL" id="JAWQEG010002407">
    <property type="protein sequence ID" value="KAK3872167.1"/>
    <property type="molecule type" value="Genomic_DNA"/>
</dbReference>
<evidence type="ECO:0000313" key="4">
    <source>
        <dbReference type="Proteomes" id="UP001286313"/>
    </source>
</evidence>
<evidence type="ECO:0000256" key="2">
    <source>
        <dbReference type="SAM" id="Phobius"/>
    </source>
</evidence>